<organism evidence="2 3">
    <name type="scientific">Acinetobacter proteolyticus</name>
    <dbReference type="NCBI Taxonomy" id="1776741"/>
    <lineage>
        <taxon>Bacteria</taxon>
        <taxon>Pseudomonadati</taxon>
        <taxon>Pseudomonadota</taxon>
        <taxon>Gammaproteobacteria</taxon>
        <taxon>Moraxellales</taxon>
        <taxon>Moraxellaceae</taxon>
        <taxon>Acinetobacter</taxon>
    </lineage>
</organism>
<name>A0A653KB69_9GAMM</name>
<dbReference type="PROSITE" id="PS50943">
    <property type="entry name" value="HTH_CROC1"/>
    <property type="match status" value="1"/>
</dbReference>
<dbReference type="Proteomes" id="UP000430404">
    <property type="component" value="Unassembled WGS sequence"/>
</dbReference>
<dbReference type="InterPro" id="IPR010982">
    <property type="entry name" value="Lambda_DNA-bd_dom_sf"/>
</dbReference>
<evidence type="ECO:0000313" key="2">
    <source>
        <dbReference type="EMBL" id="VXA58250.1"/>
    </source>
</evidence>
<evidence type="ECO:0000259" key="1">
    <source>
        <dbReference type="PROSITE" id="PS50943"/>
    </source>
</evidence>
<dbReference type="AlphaFoldDB" id="A0A653KB69"/>
<dbReference type="GO" id="GO:0003677">
    <property type="term" value="F:DNA binding"/>
    <property type="evidence" value="ECO:0007669"/>
    <property type="project" value="InterPro"/>
</dbReference>
<dbReference type="SUPFAM" id="SSF47413">
    <property type="entry name" value="lambda repressor-like DNA-binding domains"/>
    <property type="match status" value="1"/>
</dbReference>
<reference evidence="2 3" key="1">
    <citation type="submission" date="2019-10" db="EMBL/GenBank/DDBJ databases">
        <authorList>
            <person name="Karimi E."/>
        </authorList>
    </citation>
    <scope>NUCLEOTIDE SEQUENCE [LARGE SCALE GENOMIC DNA]</scope>
    <source>
        <strain evidence="2">Acinetobacter sp. 8BE</strain>
    </source>
</reference>
<dbReference type="RefSeq" id="WP_159724389.1">
    <property type="nucleotide sequence ID" value="NZ_LR732744.1"/>
</dbReference>
<evidence type="ECO:0000313" key="3">
    <source>
        <dbReference type="Proteomes" id="UP000430404"/>
    </source>
</evidence>
<accession>A0A653KB69</accession>
<dbReference type="SMART" id="SM00530">
    <property type="entry name" value="HTH_XRE"/>
    <property type="match status" value="1"/>
</dbReference>
<feature type="domain" description="HTH cro/C1-type" evidence="1">
    <location>
        <begin position="4"/>
        <end position="58"/>
    </location>
</feature>
<dbReference type="EMBL" id="CABWKZ010000056">
    <property type="protein sequence ID" value="VXA58250.1"/>
    <property type="molecule type" value="Genomic_DNA"/>
</dbReference>
<proteinExistence type="predicted"/>
<dbReference type="InterPro" id="IPR001387">
    <property type="entry name" value="Cro/C1-type_HTH"/>
</dbReference>
<dbReference type="CDD" id="cd00093">
    <property type="entry name" value="HTH_XRE"/>
    <property type="match status" value="1"/>
</dbReference>
<sequence>MTPLRSIRMRRKLSLAVVAEAAGTDAGNLSRIETGKQRTTPQLAESLSAYFGNEISELQILYPERFSEKNDSKNSLNEKA</sequence>
<dbReference type="Gene3D" id="1.10.260.40">
    <property type="entry name" value="lambda repressor-like DNA-binding domains"/>
    <property type="match status" value="1"/>
</dbReference>
<protein>
    <submittedName>
        <fullName evidence="2">Helix-turn-helix family protein</fullName>
    </submittedName>
</protein>
<dbReference type="Pfam" id="PF13560">
    <property type="entry name" value="HTH_31"/>
    <property type="match status" value="1"/>
</dbReference>
<gene>
    <name evidence="2" type="ORF">ACI8B_60092</name>
</gene>